<feature type="region of interest" description="Disordered" evidence="1">
    <location>
        <begin position="98"/>
        <end position="122"/>
    </location>
</feature>
<protein>
    <recommendedName>
        <fullName evidence="4">Poly(3-hydroxyalkanoate) polymerase subunit PhaE</fullName>
    </recommendedName>
</protein>
<dbReference type="Proteomes" id="UP001367030">
    <property type="component" value="Unassembled WGS sequence"/>
</dbReference>
<sequence length="150" mass="16480">MANPTLPKIPDLMQWWRTAFDQLENSVNTLGARRMESEEFSQVLNQFSQVSLGMQHAYSQVLARTQKRLDMPSRTEFAALAAAVQRLEDKIDMLLPAAARPSSAPRPARTRRPPEEAHAAVTPVAPVAPVASVAPVTELAVARKRKGARA</sequence>
<evidence type="ECO:0000256" key="1">
    <source>
        <dbReference type="SAM" id="MobiDB-lite"/>
    </source>
</evidence>
<dbReference type="RefSeq" id="WP_340336657.1">
    <property type="nucleotide sequence ID" value="NZ_JBBKZS010000007.1"/>
</dbReference>
<comment type="caution">
    <text evidence="2">The sequence shown here is derived from an EMBL/GenBank/DDBJ whole genome shotgun (WGS) entry which is preliminary data.</text>
</comment>
<proteinExistence type="predicted"/>
<evidence type="ECO:0000313" key="2">
    <source>
        <dbReference type="EMBL" id="MEJ8856592.1"/>
    </source>
</evidence>
<accession>A0ABU8X9U9</accession>
<reference evidence="2 3" key="1">
    <citation type="submission" date="2024-03" db="EMBL/GenBank/DDBJ databases">
        <title>Novel species of the genus Variovorax.</title>
        <authorList>
            <person name="Liu Q."/>
            <person name="Xin Y.-H."/>
        </authorList>
    </citation>
    <scope>NUCLEOTIDE SEQUENCE [LARGE SCALE GENOMIC DNA]</scope>
    <source>
        <strain evidence="2 3">KACC 18901</strain>
    </source>
</reference>
<dbReference type="EMBL" id="JBBKZS010000007">
    <property type="protein sequence ID" value="MEJ8856592.1"/>
    <property type="molecule type" value="Genomic_DNA"/>
</dbReference>
<gene>
    <name evidence="2" type="ORF">WKW79_18595</name>
</gene>
<keyword evidence="3" id="KW-1185">Reference proteome</keyword>
<organism evidence="2 3">
    <name type="scientific">Variovorax robiniae</name>
    <dbReference type="NCBI Taxonomy" id="1836199"/>
    <lineage>
        <taxon>Bacteria</taxon>
        <taxon>Pseudomonadati</taxon>
        <taxon>Pseudomonadota</taxon>
        <taxon>Betaproteobacteria</taxon>
        <taxon>Burkholderiales</taxon>
        <taxon>Comamonadaceae</taxon>
        <taxon>Variovorax</taxon>
    </lineage>
</organism>
<feature type="compositionally biased region" description="Low complexity" evidence="1">
    <location>
        <begin position="98"/>
        <end position="107"/>
    </location>
</feature>
<name>A0ABU8X9U9_9BURK</name>
<evidence type="ECO:0008006" key="4">
    <source>
        <dbReference type="Google" id="ProtNLM"/>
    </source>
</evidence>
<evidence type="ECO:0000313" key="3">
    <source>
        <dbReference type="Proteomes" id="UP001367030"/>
    </source>
</evidence>